<keyword evidence="3" id="KW-1185">Reference proteome</keyword>
<dbReference type="AlphaFoldDB" id="A0AAD9D3Z7"/>
<dbReference type="InterPro" id="IPR029055">
    <property type="entry name" value="Ntn_hydrolases_N"/>
</dbReference>
<dbReference type="GO" id="GO:0051603">
    <property type="term" value="P:proteolysis involved in protein catabolic process"/>
    <property type="evidence" value="ECO:0007669"/>
    <property type="project" value="InterPro"/>
</dbReference>
<reference evidence="2" key="1">
    <citation type="submission" date="2023-06" db="EMBL/GenBank/DDBJ databases">
        <title>Survivors Of The Sea: Transcriptome response of Skeletonema marinoi to long-term dormancy.</title>
        <authorList>
            <person name="Pinder M.I.M."/>
            <person name="Kourtchenko O."/>
            <person name="Robertson E.K."/>
            <person name="Larsson T."/>
            <person name="Maumus F."/>
            <person name="Osuna-Cruz C.M."/>
            <person name="Vancaester E."/>
            <person name="Stenow R."/>
            <person name="Vandepoele K."/>
            <person name="Ploug H."/>
            <person name="Bruchert V."/>
            <person name="Godhe A."/>
            <person name="Topel M."/>
        </authorList>
    </citation>
    <scope>NUCLEOTIDE SEQUENCE</scope>
    <source>
        <strain evidence="2">R05AC</strain>
    </source>
</reference>
<evidence type="ECO:0000256" key="1">
    <source>
        <dbReference type="ARBA" id="ARBA00022942"/>
    </source>
</evidence>
<gene>
    <name evidence="2" type="ORF">QTG54_016375</name>
</gene>
<dbReference type="Proteomes" id="UP001224775">
    <property type="component" value="Unassembled WGS sequence"/>
</dbReference>
<dbReference type="Gene3D" id="3.60.20.10">
    <property type="entry name" value="Glutamine Phosphoribosylpyrophosphate, subunit 1, domain 1"/>
    <property type="match status" value="1"/>
</dbReference>
<keyword evidence="1 2" id="KW-0647">Proteasome</keyword>
<evidence type="ECO:0000313" key="3">
    <source>
        <dbReference type="Proteomes" id="UP001224775"/>
    </source>
</evidence>
<protein>
    <submittedName>
        <fullName evidence="2">Proteasome subunit alpha type-2</fullName>
    </submittedName>
</protein>
<dbReference type="GO" id="GO:0005839">
    <property type="term" value="C:proteasome core complex"/>
    <property type="evidence" value="ECO:0007669"/>
    <property type="project" value="InterPro"/>
</dbReference>
<proteinExistence type="predicted"/>
<dbReference type="InterPro" id="IPR050115">
    <property type="entry name" value="Proteasome_alpha"/>
</dbReference>
<sequence>MIRSMISPCFSGSRIQRNMTSMYYCFVSFIIVVSLFHHRIAFADGSSIGSRHSYSLTTFDPSGNLDQVGRAVRASMLGAPVVALSIPSSSETMVTTADSESSATPPEEGIYICIPLRFLGTTSPLIIDDGTPRIVPISSYICICHTGVGADGRALCDIAVRLALDYRYVYGEEISLEELLEALAEKVQEMTMKAGARPYGCALLVACLGSGNVDGGDKGREATMYRIDPSGSVELLNANGDFNSENERRASLAFLGKWNSQKEKDLRSQLDSQQYTTEQQVQDALISAVDVNDDSSPTQSTPNEGKVAKHFYMLRLLAKVGCKYLGLIEKHVEMT</sequence>
<comment type="caution">
    <text evidence="2">The sequence shown here is derived from an EMBL/GenBank/DDBJ whole genome shotgun (WGS) entry which is preliminary data.</text>
</comment>
<name>A0AAD9D3Z7_9STRA</name>
<organism evidence="2 3">
    <name type="scientific">Skeletonema marinoi</name>
    <dbReference type="NCBI Taxonomy" id="267567"/>
    <lineage>
        <taxon>Eukaryota</taxon>
        <taxon>Sar</taxon>
        <taxon>Stramenopiles</taxon>
        <taxon>Ochrophyta</taxon>
        <taxon>Bacillariophyta</taxon>
        <taxon>Coscinodiscophyceae</taxon>
        <taxon>Thalassiosirophycidae</taxon>
        <taxon>Thalassiosirales</taxon>
        <taxon>Skeletonemataceae</taxon>
        <taxon>Skeletonema</taxon>
        <taxon>Skeletonema marinoi-dohrnii complex</taxon>
    </lineage>
</organism>
<dbReference type="Pfam" id="PF00227">
    <property type="entry name" value="Proteasome"/>
    <property type="match status" value="1"/>
</dbReference>
<dbReference type="SUPFAM" id="SSF56235">
    <property type="entry name" value="N-terminal nucleophile aminohydrolases (Ntn hydrolases)"/>
    <property type="match status" value="1"/>
</dbReference>
<dbReference type="EMBL" id="JATAAI010000056">
    <property type="protein sequence ID" value="KAK1732837.1"/>
    <property type="molecule type" value="Genomic_DNA"/>
</dbReference>
<dbReference type="InterPro" id="IPR001353">
    <property type="entry name" value="Proteasome_sua/b"/>
</dbReference>
<evidence type="ECO:0000313" key="2">
    <source>
        <dbReference type="EMBL" id="KAK1732837.1"/>
    </source>
</evidence>
<dbReference type="PANTHER" id="PTHR11599">
    <property type="entry name" value="PROTEASOME SUBUNIT ALPHA/BETA"/>
    <property type="match status" value="1"/>
</dbReference>
<accession>A0AAD9D3Z7</accession>